<feature type="transmembrane region" description="Helical" evidence="7">
    <location>
        <begin position="298"/>
        <end position="318"/>
    </location>
</feature>
<comment type="subcellular location">
    <subcellularLocation>
        <location evidence="1">Cell membrane</location>
        <topology evidence="1">Multi-pass membrane protein</topology>
    </subcellularLocation>
</comment>
<feature type="transmembrane region" description="Helical" evidence="7">
    <location>
        <begin position="110"/>
        <end position="131"/>
    </location>
</feature>
<evidence type="ECO:0000256" key="6">
    <source>
        <dbReference type="ARBA" id="ARBA00023136"/>
    </source>
</evidence>
<keyword evidence="6 7" id="KW-0472">Membrane</keyword>
<dbReference type="PANTHER" id="PTHR43044:SF2">
    <property type="entry name" value="POLYSULPHIDE REDUCTASE NRFD"/>
    <property type="match status" value="1"/>
</dbReference>
<feature type="transmembrane region" description="Helical" evidence="7">
    <location>
        <begin position="406"/>
        <end position="430"/>
    </location>
</feature>
<feature type="transmembrane region" description="Helical" evidence="7">
    <location>
        <begin position="257"/>
        <end position="277"/>
    </location>
</feature>
<evidence type="ECO:0000256" key="7">
    <source>
        <dbReference type="SAM" id="Phobius"/>
    </source>
</evidence>
<feature type="transmembrane region" description="Helical" evidence="7">
    <location>
        <begin position="217"/>
        <end position="237"/>
    </location>
</feature>
<evidence type="ECO:0000256" key="5">
    <source>
        <dbReference type="ARBA" id="ARBA00022989"/>
    </source>
</evidence>
<keyword evidence="4 7" id="KW-0812">Transmembrane</keyword>
<feature type="transmembrane region" description="Helical" evidence="7">
    <location>
        <begin position="70"/>
        <end position="98"/>
    </location>
</feature>
<evidence type="ECO:0000313" key="9">
    <source>
        <dbReference type="Proteomes" id="UP001524642"/>
    </source>
</evidence>
<sequence length="449" mass="50234">MSGATKGLLPEDATYGSLVGTVADPLLRRKVGWIYWSFFAAAGLGTLVMIVSIAWLFIEGVGIWGVNTSVVWGFAIANFVWWLGIGHAGTFISAALLLTRQPWRAAINRFAEVMTLFAGSIAGLFPILHLGRPYRAYWLLPYPNTMDLWPQWRSALVWDCAAISTYLIFSLLFWWVGLIPDLATIRDRAQKPSGRFVYGALALGWRGSARHWHLHDVLYRTMAAMALPLVVSVHSVVGMDFAASLMPGWQETIFPPYFVAGALFSGFGMVVVVAALMRSGLGLQDVVTPRHFDAMAKIVLAGSVALWLAYGTEWFNAWYSGDPLERAHVEYLFTGPYAPAYLLQLFCNLVAPQVLWFPAMRRRIWVVVVVTLVLNLGMWLERILIIVNTLTHGQLPTTWGLYIPTIWDWMLLGGTIAFFVLLFLCFARLLPAVAMHDLGKLLHERRQGE</sequence>
<dbReference type="RefSeq" id="WP_257716597.1">
    <property type="nucleotide sequence ID" value="NZ_JANJOU010000009.1"/>
</dbReference>
<evidence type="ECO:0000256" key="1">
    <source>
        <dbReference type="ARBA" id="ARBA00004651"/>
    </source>
</evidence>
<dbReference type="EMBL" id="JANJOU010000009">
    <property type="protein sequence ID" value="MCR0982930.1"/>
    <property type="molecule type" value="Genomic_DNA"/>
</dbReference>
<dbReference type="InterPro" id="IPR005614">
    <property type="entry name" value="NrfD-like"/>
</dbReference>
<comment type="similarity">
    <text evidence="2">Belongs to the NrfD family.</text>
</comment>
<feature type="transmembrane region" description="Helical" evidence="7">
    <location>
        <begin position="33"/>
        <end position="58"/>
    </location>
</feature>
<feature type="transmembrane region" description="Helical" evidence="7">
    <location>
        <begin position="338"/>
        <end position="357"/>
    </location>
</feature>
<accession>A0ABT1X499</accession>
<organism evidence="8 9">
    <name type="scientific">Roseomonas populi</name>
    <dbReference type="NCBI Taxonomy" id="3121582"/>
    <lineage>
        <taxon>Bacteria</taxon>
        <taxon>Pseudomonadati</taxon>
        <taxon>Pseudomonadota</taxon>
        <taxon>Alphaproteobacteria</taxon>
        <taxon>Acetobacterales</taxon>
        <taxon>Roseomonadaceae</taxon>
        <taxon>Roseomonas</taxon>
    </lineage>
</organism>
<reference evidence="8 9" key="1">
    <citation type="submission" date="2022-06" db="EMBL/GenBank/DDBJ databases">
        <title>Roseomonas CN29.</title>
        <authorList>
            <person name="Cheng Y."/>
            <person name="He X."/>
        </authorList>
    </citation>
    <scope>NUCLEOTIDE SEQUENCE [LARGE SCALE GENOMIC DNA]</scope>
    <source>
        <strain evidence="8 9">CN29</strain>
    </source>
</reference>
<evidence type="ECO:0000256" key="2">
    <source>
        <dbReference type="ARBA" id="ARBA00008929"/>
    </source>
</evidence>
<feature type="transmembrane region" description="Helical" evidence="7">
    <location>
        <begin position="364"/>
        <end position="386"/>
    </location>
</feature>
<comment type="caution">
    <text evidence="8">The sequence shown here is derived from an EMBL/GenBank/DDBJ whole genome shotgun (WGS) entry which is preliminary data.</text>
</comment>
<dbReference type="Pfam" id="PF03916">
    <property type="entry name" value="NrfD"/>
    <property type="match status" value="1"/>
</dbReference>
<evidence type="ECO:0000256" key="4">
    <source>
        <dbReference type="ARBA" id="ARBA00022692"/>
    </source>
</evidence>
<dbReference type="Proteomes" id="UP001524642">
    <property type="component" value="Unassembled WGS sequence"/>
</dbReference>
<gene>
    <name evidence="8" type="primary">nrfD</name>
    <name evidence="8" type="ORF">NRP21_12820</name>
</gene>
<keyword evidence="5 7" id="KW-1133">Transmembrane helix</keyword>
<evidence type="ECO:0000256" key="3">
    <source>
        <dbReference type="ARBA" id="ARBA00022475"/>
    </source>
</evidence>
<protein>
    <submittedName>
        <fullName evidence="8">Polysulfide reductase NrfD</fullName>
    </submittedName>
</protein>
<feature type="transmembrane region" description="Helical" evidence="7">
    <location>
        <begin position="155"/>
        <end position="178"/>
    </location>
</feature>
<proteinExistence type="inferred from homology"/>
<evidence type="ECO:0000313" key="8">
    <source>
        <dbReference type="EMBL" id="MCR0982930.1"/>
    </source>
</evidence>
<keyword evidence="9" id="KW-1185">Reference proteome</keyword>
<dbReference type="PANTHER" id="PTHR43044">
    <property type="match status" value="1"/>
</dbReference>
<name>A0ABT1X499_9PROT</name>
<keyword evidence="3" id="KW-1003">Cell membrane</keyword>